<accession>A0AAN5MCR5</accession>
<proteinExistence type="predicted"/>
<comment type="caution">
    <text evidence="1">The sequence shown here is derived from an EMBL/GenBank/DDBJ whole genome shotgun (WGS) entry which is preliminary data.</text>
</comment>
<dbReference type="Proteomes" id="UP000865968">
    <property type="component" value="Unassembled WGS sequence"/>
</dbReference>
<evidence type="ECO:0000313" key="1">
    <source>
        <dbReference type="EMBL" id="HAT3807768.1"/>
    </source>
</evidence>
<name>A0AAN5MCR5_MORMO</name>
<reference evidence="1" key="1">
    <citation type="journal article" date="2018" name="Genome Biol.">
        <title>SKESA: strategic k-mer extension for scrupulous assemblies.</title>
        <authorList>
            <person name="Souvorov A."/>
            <person name="Agarwala R."/>
            <person name="Lipman D.J."/>
        </authorList>
    </citation>
    <scope>NUCLEOTIDE SEQUENCE</scope>
    <source>
        <strain evidence="1">Morganella morganii ARLG-3209</strain>
    </source>
</reference>
<organism evidence="1 2">
    <name type="scientific">Morganella morganii</name>
    <name type="common">Proteus morganii</name>
    <dbReference type="NCBI Taxonomy" id="582"/>
    <lineage>
        <taxon>Bacteria</taxon>
        <taxon>Pseudomonadati</taxon>
        <taxon>Pseudomonadota</taxon>
        <taxon>Gammaproteobacteria</taxon>
        <taxon>Enterobacterales</taxon>
        <taxon>Morganellaceae</taxon>
        <taxon>Morganella</taxon>
    </lineage>
</organism>
<reference evidence="1" key="2">
    <citation type="submission" date="2020-10" db="EMBL/GenBank/DDBJ databases">
        <authorList>
            <consortium name="NCBI Pathogen Detection Project"/>
        </authorList>
    </citation>
    <scope>NUCLEOTIDE SEQUENCE</scope>
    <source>
        <strain evidence="1">Morganella morganii ARLG-3209</strain>
    </source>
</reference>
<gene>
    <name evidence="1" type="ORF">I8608_000567</name>
</gene>
<dbReference type="AlphaFoldDB" id="A0AAN5MCR5"/>
<protein>
    <submittedName>
        <fullName evidence="1">Chromosome partitioning protein ParB</fullName>
    </submittedName>
</protein>
<sequence>MDKALRFKVFIVDVIPVILRGKQYTLLCNGHHNYAAAKSIGTEPQFRTPKKLAKAFNQYSQSEKETFVINNLTDSDLYDVDTGEVIQELLMPDMNNGVFQNKLTKGLRLYQ</sequence>
<evidence type="ECO:0000313" key="2">
    <source>
        <dbReference type="Proteomes" id="UP000865968"/>
    </source>
</evidence>
<dbReference type="RefSeq" id="WP_045138358.1">
    <property type="nucleotide sequence ID" value="NZ_JBEEUT010000013.1"/>
</dbReference>
<dbReference type="EMBL" id="DACSWI010000001">
    <property type="protein sequence ID" value="HAT3807768.1"/>
    <property type="molecule type" value="Genomic_DNA"/>
</dbReference>